<organism evidence="6 7">
    <name type="scientific">Streptomyces canarius</name>
    <dbReference type="NCBI Taxonomy" id="285453"/>
    <lineage>
        <taxon>Bacteria</taxon>
        <taxon>Bacillati</taxon>
        <taxon>Actinomycetota</taxon>
        <taxon>Actinomycetes</taxon>
        <taxon>Kitasatosporales</taxon>
        <taxon>Streptomycetaceae</taxon>
        <taxon>Streptomyces</taxon>
    </lineage>
</organism>
<evidence type="ECO:0000256" key="3">
    <source>
        <dbReference type="ARBA" id="ARBA00023163"/>
    </source>
</evidence>
<dbReference type="InterPro" id="IPR000792">
    <property type="entry name" value="Tscrpt_reg_LuxR_C"/>
</dbReference>
<dbReference type="Proteomes" id="UP000653644">
    <property type="component" value="Unassembled WGS sequence"/>
</dbReference>
<dbReference type="InterPro" id="IPR036388">
    <property type="entry name" value="WH-like_DNA-bd_sf"/>
</dbReference>
<keyword evidence="3" id="KW-0804">Transcription</keyword>
<keyword evidence="2" id="KW-0238">DNA-binding</keyword>
<dbReference type="Pfam" id="PF00196">
    <property type="entry name" value="GerE"/>
    <property type="match status" value="1"/>
</dbReference>
<dbReference type="SUPFAM" id="SSF46894">
    <property type="entry name" value="C-terminal effector domain of the bipartite response regulators"/>
    <property type="match status" value="1"/>
</dbReference>
<dbReference type="PROSITE" id="PS50043">
    <property type="entry name" value="HTH_LUXR_2"/>
    <property type="match status" value="1"/>
</dbReference>
<evidence type="ECO:0000256" key="4">
    <source>
        <dbReference type="SAM" id="MobiDB-lite"/>
    </source>
</evidence>
<dbReference type="CDD" id="cd06170">
    <property type="entry name" value="LuxR_C_like"/>
    <property type="match status" value="1"/>
</dbReference>
<proteinExistence type="predicted"/>
<dbReference type="PRINTS" id="PR00038">
    <property type="entry name" value="HTHLUXR"/>
</dbReference>
<reference evidence="7" key="1">
    <citation type="journal article" date="2019" name="Int. J. Syst. Evol. Microbiol.">
        <title>The Global Catalogue of Microorganisms (GCM) 10K type strain sequencing project: providing services to taxonomists for standard genome sequencing and annotation.</title>
        <authorList>
            <consortium name="The Broad Institute Genomics Platform"/>
            <consortium name="The Broad Institute Genome Sequencing Center for Infectious Disease"/>
            <person name="Wu L."/>
            <person name="Ma J."/>
        </authorList>
    </citation>
    <scope>NUCLEOTIDE SEQUENCE [LARGE SCALE GENOMIC DNA]</scope>
    <source>
        <strain evidence="7">JCM 4733</strain>
    </source>
</reference>
<dbReference type="RefSeq" id="WP_189893391.1">
    <property type="nucleotide sequence ID" value="NZ_BMVN01000041.1"/>
</dbReference>
<sequence>METRTHDARGAHVGMSLSGLDEEQRDAVSVALGLPPGHVADGTVVARAHLLVVRHEAAGHPLLLTADDPSAVHRPTTTALEVLAHELPRSRAGTDAGSRSPSADVPGLLVRPGDEEAADRLLHHAFPAMPLHQRRHVLARTGRTPLALLHLPVAPPTIRFPPVEALPEVVPLAEGVEALFSIRVGRLPAPTRTVLLLAALEGEGDMNVLRGAGGDAALAALEAAETAQLVEVDDEAHRVLFRHPLVRSAVLGSSTRAERRRAHRVLAGHVGDPDRRAWHRAEACATPDEPTAALLEKTAHRTVRRGDATAAVTALVRAADLSPHPADQSRRLAEAAYLGACVTGELENASNLLRRARTVATAGRGSLHAAAATALVLLEGDGTVETAHRLVVDAIEEGSHGYDATDSELIDALSTLLAICRWAGRAEYWPPLLRAIDRLVPEPPEELLLMREAVPDPARSSEGTRGRLAALVRDRAAGAHPRSLVRVNTAAVFLDLPADGRAGAWQLVESGRAGNAVAGGLTGFMHLCLDDFVTGRWEEGRRLADEGLALAKAHGYEFTGWYFLFHLALLAAARGDEADWTTRADELTHVTTLRRAHGAARFAHHARALGALGQGDFEAAYHHLCEVSPAGTLAPNAPNAAWVALDLVEAALRTNRRAQAEAHARAMAEARLGGTSPRFAMLTLAARALVAPDAEALLLFRAAVDSPGARDWPFDHARVRLLYGERLRRLRMVTESRHHLGAATETFRRLGAAPWAARSAAELRAAGRPRSGPAADSAADDGAAPAGLTSQEVKVAFLAAEGLTNKQIGERLFLSSRTVSTHLYRTFPKLGISSRAALRDALSQLGATTAEGAGRCCEDTDTLHVQVGNT</sequence>
<accession>A0ABQ3DB86</accession>
<feature type="region of interest" description="Disordered" evidence="4">
    <location>
        <begin position="763"/>
        <end position="784"/>
    </location>
</feature>
<comment type="caution">
    <text evidence="6">The sequence shown here is derived from an EMBL/GenBank/DDBJ whole genome shotgun (WGS) entry which is preliminary data.</text>
</comment>
<gene>
    <name evidence="6" type="ORF">GCM10010345_74390</name>
</gene>
<dbReference type="PANTHER" id="PTHR44688:SF16">
    <property type="entry name" value="DNA-BINDING TRANSCRIPTIONAL ACTIVATOR DEVR_DOSR"/>
    <property type="match status" value="1"/>
</dbReference>
<evidence type="ECO:0000256" key="1">
    <source>
        <dbReference type="ARBA" id="ARBA00023015"/>
    </source>
</evidence>
<evidence type="ECO:0000313" key="7">
    <source>
        <dbReference type="Proteomes" id="UP000653644"/>
    </source>
</evidence>
<protein>
    <submittedName>
        <fullName evidence="6">LuxR family transcriptional regulator</fullName>
    </submittedName>
</protein>
<dbReference type="InterPro" id="IPR016032">
    <property type="entry name" value="Sig_transdc_resp-reg_C-effctor"/>
</dbReference>
<dbReference type="SMART" id="SM00421">
    <property type="entry name" value="HTH_LUXR"/>
    <property type="match status" value="1"/>
</dbReference>
<dbReference type="EMBL" id="BMVN01000041">
    <property type="protein sequence ID" value="GHA59218.1"/>
    <property type="molecule type" value="Genomic_DNA"/>
</dbReference>
<keyword evidence="1" id="KW-0805">Transcription regulation</keyword>
<name>A0ABQ3DB86_9ACTN</name>
<feature type="domain" description="HTH luxR-type" evidence="5">
    <location>
        <begin position="781"/>
        <end position="846"/>
    </location>
</feature>
<dbReference type="PANTHER" id="PTHR44688">
    <property type="entry name" value="DNA-BINDING TRANSCRIPTIONAL ACTIVATOR DEVR_DOSR"/>
    <property type="match status" value="1"/>
</dbReference>
<keyword evidence="7" id="KW-1185">Reference proteome</keyword>
<dbReference type="PROSITE" id="PS00622">
    <property type="entry name" value="HTH_LUXR_1"/>
    <property type="match status" value="1"/>
</dbReference>
<evidence type="ECO:0000259" key="5">
    <source>
        <dbReference type="PROSITE" id="PS50043"/>
    </source>
</evidence>
<dbReference type="Gene3D" id="1.10.10.10">
    <property type="entry name" value="Winged helix-like DNA-binding domain superfamily/Winged helix DNA-binding domain"/>
    <property type="match status" value="1"/>
</dbReference>
<feature type="region of interest" description="Disordered" evidence="4">
    <location>
        <begin position="88"/>
        <end position="107"/>
    </location>
</feature>
<evidence type="ECO:0000256" key="2">
    <source>
        <dbReference type="ARBA" id="ARBA00023125"/>
    </source>
</evidence>
<evidence type="ECO:0000313" key="6">
    <source>
        <dbReference type="EMBL" id="GHA59218.1"/>
    </source>
</evidence>